<comment type="function">
    <text evidence="1">Hydrolyzes diadenosine 5',5'''-P1,P4-tetraphosphate to yield ADP.</text>
</comment>
<proteinExistence type="inferred from homology"/>
<evidence type="ECO:0000256" key="5">
    <source>
        <dbReference type="ARBA" id="ARBA00031248"/>
    </source>
</evidence>
<dbReference type="Proteomes" id="UP000823889">
    <property type="component" value="Unassembled WGS sequence"/>
</dbReference>
<keyword evidence="4 10" id="KW-0378">Hydrolase</keyword>
<dbReference type="EC" id="3.6.1.41" evidence="3"/>
<gene>
    <name evidence="10" type="ORF">H9906_02925</name>
</gene>
<dbReference type="InterPro" id="IPR004843">
    <property type="entry name" value="Calcineurin-like_PHP"/>
</dbReference>
<dbReference type="SUPFAM" id="SSF56300">
    <property type="entry name" value="Metallo-dependent phosphatases"/>
    <property type="match status" value="1"/>
</dbReference>
<evidence type="ECO:0000256" key="3">
    <source>
        <dbReference type="ARBA" id="ARBA00012506"/>
    </source>
</evidence>
<evidence type="ECO:0000259" key="9">
    <source>
        <dbReference type="Pfam" id="PF00149"/>
    </source>
</evidence>
<dbReference type="InterPro" id="IPR029052">
    <property type="entry name" value="Metallo-depent_PP-like"/>
</dbReference>
<evidence type="ECO:0000256" key="4">
    <source>
        <dbReference type="ARBA" id="ARBA00022801"/>
    </source>
</evidence>
<organism evidence="10 11">
    <name type="scientific">Candidatus Paenalcaligenes intestinipullorum</name>
    <dbReference type="NCBI Taxonomy" id="2838718"/>
    <lineage>
        <taxon>Bacteria</taxon>
        <taxon>Pseudomonadati</taxon>
        <taxon>Pseudomonadota</taxon>
        <taxon>Betaproteobacteria</taxon>
        <taxon>Burkholderiales</taxon>
        <taxon>Alcaligenaceae</taxon>
        <taxon>Paenalcaligenes</taxon>
    </lineage>
</organism>
<feature type="domain" description="Calcineurin-like phosphoesterase" evidence="9">
    <location>
        <begin position="7"/>
        <end position="153"/>
    </location>
</feature>
<accession>A0A9D2RHC0</accession>
<dbReference type="InterPro" id="IPR004617">
    <property type="entry name" value="ApaH"/>
</dbReference>
<dbReference type="Pfam" id="PF00149">
    <property type="entry name" value="Metallophos"/>
    <property type="match status" value="1"/>
</dbReference>
<dbReference type="NCBIfam" id="TIGR00668">
    <property type="entry name" value="apaH"/>
    <property type="match status" value="1"/>
</dbReference>
<dbReference type="PANTHER" id="PTHR40942:SF4">
    <property type="entry name" value="CYTOCHROME C5"/>
    <property type="match status" value="1"/>
</dbReference>
<evidence type="ECO:0000256" key="2">
    <source>
        <dbReference type="ARBA" id="ARBA00005419"/>
    </source>
</evidence>
<dbReference type="Gene3D" id="3.60.21.10">
    <property type="match status" value="1"/>
</dbReference>
<evidence type="ECO:0000313" key="10">
    <source>
        <dbReference type="EMBL" id="HJD43964.1"/>
    </source>
</evidence>
<evidence type="ECO:0000256" key="8">
    <source>
        <dbReference type="ARBA" id="ARBA00049417"/>
    </source>
</evidence>
<name>A0A9D2RHC0_9BURK</name>
<comment type="similarity">
    <text evidence="2">Belongs to the Ap4A hydrolase family.</text>
</comment>
<dbReference type="GO" id="GO:0008803">
    <property type="term" value="F:bis(5'-nucleosyl)-tetraphosphatase (symmetrical) activity"/>
    <property type="evidence" value="ECO:0007669"/>
    <property type="project" value="UniProtKB-EC"/>
</dbReference>
<evidence type="ECO:0000256" key="1">
    <source>
        <dbReference type="ARBA" id="ARBA00003413"/>
    </source>
</evidence>
<evidence type="ECO:0000313" key="11">
    <source>
        <dbReference type="Proteomes" id="UP000823889"/>
    </source>
</evidence>
<dbReference type="AlphaFoldDB" id="A0A9D2RHC0"/>
<comment type="caution">
    <text evidence="10">The sequence shown here is derived from an EMBL/GenBank/DDBJ whole genome shotgun (WGS) entry which is preliminary data.</text>
</comment>
<reference evidence="10" key="2">
    <citation type="submission" date="2021-04" db="EMBL/GenBank/DDBJ databases">
        <authorList>
            <person name="Gilroy R."/>
        </authorList>
    </citation>
    <scope>NUCLEOTIDE SEQUENCE</scope>
    <source>
        <strain evidence="10">9264</strain>
    </source>
</reference>
<evidence type="ECO:0000256" key="6">
    <source>
        <dbReference type="ARBA" id="ARBA00032248"/>
    </source>
</evidence>
<protein>
    <recommendedName>
        <fullName evidence="3">bis(5'-nucleosyl)-tetraphosphatase (symmetrical)</fullName>
        <ecNumber evidence="3">3.6.1.41</ecNumber>
    </recommendedName>
    <alternativeName>
        <fullName evidence="6">Ap4A hydrolase</fullName>
    </alternativeName>
    <alternativeName>
        <fullName evidence="5">Diadenosine 5',5'''-P1,P4-tetraphosphate pyrophosphohydrolase</fullName>
    </alternativeName>
    <alternativeName>
        <fullName evidence="7">Diadenosine tetraphosphatase</fullName>
    </alternativeName>
</protein>
<dbReference type="PANTHER" id="PTHR40942">
    <property type="match status" value="1"/>
</dbReference>
<dbReference type="EMBL" id="DWUQ01000056">
    <property type="protein sequence ID" value="HJD43964.1"/>
    <property type="molecule type" value="Genomic_DNA"/>
</dbReference>
<evidence type="ECO:0000256" key="7">
    <source>
        <dbReference type="ARBA" id="ARBA00033210"/>
    </source>
</evidence>
<dbReference type="NCBIfam" id="NF001204">
    <property type="entry name" value="PRK00166.1"/>
    <property type="match status" value="1"/>
</dbReference>
<dbReference type="PIRSF" id="PIRSF000903">
    <property type="entry name" value="B5n-ttraPtase_sm"/>
    <property type="match status" value="1"/>
</dbReference>
<comment type="catalytic activity">
    <reaction evidence="8">
        <text>P(1),P(4)-bis(5'-adenosyl) tetraphosphate + H2O = 2 ADP + 2 H(+)</text>
        <dbReference type="Rhea" id="RHEA:24252"/>
        <dbReference type="ChEBI" id="CHEBI:15377"/>
        <dbReference type="ChEBI" id="CHEBI:15378"/>
        <dbReference type="ChEBI" id="CHEBI:58141"/>
        <dbReference type="ChEBI" id="CHEBI:456216"/>
        <dbReference type="EC" id="3.6.1.41"/>
    </reaction>
</comment>
<reference evidence="10" key="1">
    <citation type="journal article" date="2021" name="PeerJ">
        <title>Extensive microbial diversity within the chicken gut microbiome revealed by metagenomics and culture.</title>
        <authorList>
            <person name="Gilroy R."/>
            <person name="Ravi A."/>
            <person name="Getino M."/>
            <person name="Pursley I."/>
            <person name="Horton D.L."/>
            <person name="Alikhan N.F."/>
            <person name="Baker D."/>
            <person name="Gharbi K."/>
            <person name="Hall N."/>
            <person name="Watson M."/>
            <person name="Adriaenssens E.M."/>
            <person name="Foster-Nyarko E."/>
            <person name="Jarju S."/>
            <person name="Secka A."/>
            <person name="Antonio M."/>
            <person name="Oren A."/>
            <person name="Chaudhuri R.R."/>
            <person name="La Ragione R."/>
            <person name="Hildebrand F."/>
            <person name="Pallen M.J."/>
        </authorList>
    </citation>
    <scope>NUCLEOTIDE SEQUENCE</scope>
    <source>
        <strain evidence="10">9264</strain>
    </source>
</reference>
<sequence length="277" mass="31382">MNQAATWVIGDVQGCYRSLQQLLSHPTIQADHHAHFCFAGDLINRGPDSLACLRLAYELGARATVVLGNHDIHFLGRAAGTRKPNRLDTLDPILKADDGPTLIEWLRHRPLLVEREGYVIVHAGIEPSWSLADSLHYAHEVEQILQAEDWHQHIASLFGNEPDYWDPNLTGIPRLRAILNVLTRMRTRYRDGRLNFEYKYAPTDQDGELAWFDFPRVLSEPVVFGHWSTLGLYQSPNAICLDTGCLWGGTLTAMRLHDRTVVQVPSLDGREPTLTHR</sequence>